<dbReference type="Gene3D" id="3.90.245.10">
    <property type="entry name" value="Ribonucleoside hydrolase-like"/>
    <property type="match status" value="1"/>
</dbReference>
<evidence type="ECO:0000313" key="5">
    <source>
        <dbReference type="Proteomes" id="UP000241771"/>
    </source>
</evidence>
<dbReference type="EMBL" id="PYMA01000003">
    <property type="protein sequence ID" value="PSW20781.1"/>
    <property type="molecule type" value="Genomic_DNA"/>
</dbReference>
<dbReference type="GO" id="GO:0006152">
    <property type="term" value="P:purine nucleoside catabolic process"/>
    <property type="evidence" value="ECO:0007669"/>
    <property type="project" value="TreeGrafter"/>
</dbReference>
<name>A0A2T3NX22_9GAMM</name>
<organism evidence="4 5">
    <name type="scientific">Photobacterium sanctipauli</name>
    <dbReference type="NCBI Taxonomy" id="1342794"/>
    <lineage>
        <taxon>Bacteria</taxon>
        <taxon>Pseudomonadati</taxon>
        <taxon>Pseudomonadota</taxon>
        <taxon>Gammaproteobacteria</taxon>
        <taxon>Vibrionales</taxon>
        <taxon>Vibrionaceae</taxon>
        <taxon>Photobacterium</taxon>
    </lineage>
</organism>
<feature type="domain" description="Inosine/uridine-preferring nucleoside hydrolase" evidence="3">
    <location>
        <begin position="28"/>
        <end position="231"/>
    </location>
</feature>
<dbReference type="InterPro" id="IPR001910">
    <property type="entry name" value="Inosine/uridine_hydrolase_dom"/>
</dbReference>
<dbReference type="InterPro" id="IPR023186">
    <property type="entry name" value="IUNH"/>
</dbReference>
<evidence type="ECO:0000256" key="1">
    <source>
        <dbReference type="ARBA" id="ARBA00022801"/>
    </source>
</evidence>
<accession>A0A2T3NX22</accession>
<evidence type="ECO:0000256" key="2">
    <source>
        <dbReference type="ARBA" id="ARBA00023295"/>
    </source>
</evidence>
<dbReference type="Proteomes" id="UP000241771">
    <property type="component" value="Unassembled WGS sequence"/>
</dbReference>
<dbReference type="GO" id="GO:0005829">
    <property type="term" value="C:cytosol"/>
    <property type="evidence" value="ECO:0007669"/>
    <property type="project" value="TreeGrafter"/>
</dbReference>
<dbReference type="GO" id="GO:0008477">
    <property type="term" value="F:purine nucleosidase activity"/>
    <property type="evidence" value="ECO:0007669"/>
    <property type="project" value="TreeGrafter"/>
</dbReference>
<keyword evidence="1 4" id="KW-0378">Hydrolase</keyword>
<dbReference type="RefSeq" id="WP_036815855.1">
    <property type="nucleotide sequence ID" value="NZ_JGVO01000003.1"/>
</dbReference>
<keyword evidence="5" id="KW-1185">Reference proteome</keyword>
<dbReference type="Pfam" id="PF01156">
    <property type="entry name" value="IU_nuc_hydro"/>
    <property type="match status" value="1"/>
</dbReference>
<protein>
    <submittedName>
        <fullName evidence="4">Nucleoside hydrolase</fullName>
    </submittedName>
</protein>
<evidence type="ECO:0000259" key="3">
    <source>
        <dbReference type="Pfam" id="PF01156"/>
    </source>
</evidence>
<gene>
    <name evidence="4" type="ORF">C9I98_08055</name>
</gene>
<reference evidence="4 5" key="1">
    <citation type="submission" date="2018-01" db="EMBL/GenBank/DDBJ databases">
        <title>Whole genome sequencing of Histamine producing bacteria.</title>
        <authorList>
            <person name="Butler K."/>
        </authorList>
    </citation>
    <scope>NUCLEOTIDE SEQUENCE [LARGE SCALE GENOMIC DNA]</scope>
    <source>
        <strain evidence="4 5">DSM 100436</strain>
    </source>
</reference>
<evidence type="ECO:0000313" key="4">
    <source>
        <dbReference type="EMBL" id="PSW20781.1"/>
    </source>
</evidence>
<dbReference type="AlphaFoldDB" id="A0A2T3NX22"/>
<dbReference type="PANTHER" id="PTHR12304">
    <property type="entry name" value="INOSINE-URIDINE PREFERRING NUCLEOSIDE HYDROLASE"/>
    <property type="match status" value="1"/>
</dbReference>
<dbReference type="OrthoDB" id="2530052at2"/>
<dbReference type="InterPro" id="IPR036452">
    <property type="entry name" value="Ribo_hydro-like"/>
</dbReference>
<keyword evidence="2" id="KW-0326">Glycosidase</keyword>
<comment type="caution">
    <text evidence="4">The sequence shown here is derived from an EMBL/GenBank/DDBJ whole genome shotgun (WGS) entry which is preliminary data.</text>
</comment>
<dbReference type="PANTHER" id="PTHR12304:SF4">
    <property type="entry name" value="URIDINE NUCLEOSIDASE"/>
    <property type="match status" value="1"/>
</dbReference>
<dbReference type="SUPFAM" id="SSF53590">
    <property type="entry name" value="Nucleoside hydrolase"/>
    <property type="match status" value="1"/>
</dbReference>
<sequence>MTKPTFPSLTLTQRAALLDVPDTGRVPVVIDSDTFNEIDDQYAIAWAMLNHERIDLQAVYAAPFTNSMFNDTHEAVKEAKVGMDLSYDEIFRVIDKVHVASKPAVFRGATAYLKDLATPERTPAVDDLIERAKNCEGTLQVIAIGAPTNIASALMIEPSLVEKIHVLWLGGHAFDWENTYEYNMLQDIAASRVLLDSGVALTLFPCMGVTNTLATSVPELEHYLLNTSEIGHYLGSESSKCPWIGFGNRKVVWDIAPVGYVLDASWYTSHIVPSPVLNDNFTWSFDHSRHPIRVIKYIERDHLFVDMFKKLIKG</sequence>
<proteinExistence type="predicted"/>